<evidence type="ECO:0000259" key="1">
    <source>
        <dbReference type="SMART" id="SM00245"/>
    </source>
</evidence>
<dbReference type="EMBL" id="JAFLVX010000004">
    <property type="protein sequence ID" value="MBO0475620.1"/>
    <property type="molecule type" value="Genomic_DNA"/>
</dbReference>
<dbReference type="Gene3D" id="3.90.226.10">
    <property type="entry name" value="2-enoyl-CoA Hydratase, Chain A, domain 1"/>
    <property type="match status" value="1"/>
</dbReference>
<evidence type="ECO:0000313" key="3">
    <source>
        <dbReference type="Proteomes" id="UP000664857"/>
    </source>
</evidence>
<dbReference type="InterPro" id="IPR005151">
    <property type="entry name" value="Tail-specific_protease"/>
</dbReference>
<dbReference type="CDD" id="cd06567">
    <property type="entry name" value="Peptidase_S41"/>
    <property type="match status" value="1"/>
</dbReference>
<reference evidence="2 3" key="1">
    <citation type="submission" date="2021-03" db="EMBL/GenBank/DDBJ databases">
        <title>Enterococcal diversity collection.</title>
        <authorList>
            <person name="Gilmore M.S."/>
            <person name="Schwartzman J."/>
            <person name="Van Tyne D."/>
            <person name="Martin M."/>
            <person name="Earl A.M."/>
            <person name="Manson A.L."/>
            <person name="Straub T."/>
            <person name="Salamzade R."/>
            <person name="Saavedra J."/>
            <person name="Lebreton F."/>
            <person name="Prichula J."/>
            <person name="Schaufler K."/>
            <person name="Gaca A."/>
            <person name="Sgardioli B."/>
            <person name="Wagenaar J."/>
            <person name="Strong T."/>
        </authorList>
    </citation>
    <scope>NUCLEOTIDE SEQUENCE [LARGE SCALE GENOMIC DNA]</scope>
    <source>
        <strain evidence="2 3">DIV0080</strain>
    </source>
</reference>
<dbReference type="Proteomes" id="UP000664857">
    <property type="component" value="Unassembled WGS sequence"/>
</dbReference>
<dbReference type="InterPro" id="IPR029045">
    <property type="entry name" value="ClpP/crotonase-like_dom_sf"/>
</dbReference>
<organism evidence="2 3">
    <name type="scientific">Candidatus Vagococcus giribetii</name>
    <dbReference type="NCBI Taxonomy" id="2230876"/>
    <lineage>
        <taxon>Bacteria</taxon>
        <taxon>Bacillati</taxon>
        <taxon>Bacillota</taxon>
        <taxon>Bacilli</taxon>
        <taxon>Lactobacillales</taxon>
        <taxon>Enterococcaceae</taxon>
        <taxon>Vagococcus</taxon>
    </lineage>
</organism>
<proteinExistence type="predicted"/>
<dbReference type="RefSeq" id="WP_206964300.1">
    <property type="nucleotide sequence ID" value="NZ_JAFLVX010000004.1"/>
</dbReference>
<dbReference type="SUPFAM" id="SSF52096">
    <property type="entry name" value="ClpP/crotonase"/>
    <property type="match status" value="1"/>
</dbReference>
<feature type="domain" description="Tail specific protease" evidence="1">
    <location>
        <begin position="217"/>
        <end position="407"/>
    </location>
</feature>
<gene>
    <name evidence="2" type="ORF">DOK76_00975</name>
</gene>
<dbReference type="Pfam" id="PF03572">
    <property type="entry name" value="Peptidase_S41"/>
    <property type="match status" value="1"/>
</dbReference>
<dbReference type="PANTHER" id="PTHR32060">
    <property type="entry name" value="TAIL-SPECIFIC PROTEASE"/>
    <property type="match status" value="1"/>
</dbReference>
<keyword evidence="3" id="KW-1185">Reference proteome</keyword>
<comment type="caution">
    <text evidence="2">The sequence shown here is derived from an EMBL/GenBank/DDBJ whole genome shotgun (WGS) entry which is preliminary data.</text>
</comment>
<evidence type="ECO:0000313" key="2">
    <source>
        <dbReference type="EMBL" id="MBO0475620.1"/>
    </source>
</evidence>
<sequence length="430" mass="48983">MIASQLSDVLKIYHQGLNVFPYWTDELIEKWEKETISLLEKVQQGLTLNVFYKELQQLSSMLEDGHTLIYLPDKIKAELTYSPVSFRAIEGQLVIDAANHPWSDFMYQPIKDINQMSVNEFLDEVGKRYWRNSINLSLKMAQGSYAFLFQTTSFLIEFENGQQINIPFVFDRPAFNKSYQASLGEDYRVFLEEEAISIYQVGNKALVKLRHFMSEEMVSLFYEYVPMYLESEELIFDVRDNGGGNSCLADAITQAFYEGEFETEQVSTQVIDGGDIASGMILMTQEYQPENESDNELLKMVKMLGHQYLETRIETTHYEAYKGLLKELPVTILQDELTYSSAENFVINFANTGRATIIGFPTAGSTGQPAVFSLKTGGLFLVTAKKVAFPSGKKHHNVGVKPDTQLTNSLEDYQHQLDTVLAYALKRSIK</sequence>
<protein>
    <recommendedName>
        <fullName evidence="1">Tail specific protease domain-containing protein</fullName>
    </recommendedName>
</protein>
<dbReference type="PANTHER" id="PTHR32060:SF30">
    <property type="entry name" value="CARBOXY-TERMINAL PROCESSING PROTEASE CTPA"/>
    <property type="match status" value="1"/>
</dbReference>
<name>A0ABS3HPE7_9ENTE</name>
<dbReference type="SMART" id="SM00245">
    <property type="entry name" value="TSPc"/>
    <property type="match status" value="1"/>
</dbReference>
<accession>A0ABS3HPE7</accession>